<organism evidence="4 5">
    <name type="scientific">Microlunatus panaciterrae</name>
    <dbReference type="NCBI Taxonomy" id="400768"/>
    <lineage>
        <taxon>Bacteria</taxon>
        <taxon>Bacillati</taxon>
        <taxon>Actinomycetota</taxon>
        <taxon>Actinomycetes</taxon>
        <taxon>Propionibacteriales</taxon>
        <taxon>Propionibacteriaceae</taxon>
        <taxon>Microlunatus</taxon>
    </lineage>
</organism>
<evidence type="ECO:0000313" key="4">
    <source>
        <dbReference type="EMBL" id="MBM7800259.1"/>
    </source>
</evidence>
<dbReference type="InterPro" id="IPR000825">
    <property type="entry name" value="SUF_FeS_clus_asmbl_SufBD_core"/>
</dbReference>
<dbReference type="InterPro" id="IPR055346">
    <property type="entry name" value="Fe-S_cluster_assembly_SufBD"/>
</dbReference>
<dbReference type="SUPFAM" id="SSF101960">
    <property type="entry name" value="Stabilizer of iron transporter SufD"/>
    <property type="match status" value="1"/>
</dbReference>
<feature type="compositionally biased region" description="Polar residues" evidence="2">
    <location>
        <begin position="1"/>
        <end position="15"/>
    </location>
</feature>
<accession>A0ABS2RMM8</accession>
<dbReference type="PANTHER" id="PTHR43575:SF1">
    <property type="entry name" value="PROTEIN ABCI7, CHLOROPLASTIC"/>
    <property type="match status" value="1"/>
</dbReference>
<dbReference type="PANTHER" id="PTHR43575">
    <property type="entry name" value="PROTEIN ABCI7, CHLOROPLASTIC"/>
    <property type="match status" value="1"/>
</dbReference>
<dbReference type="NCBIfam" id="TIGR01981">
    <property type="entry name" value="sufD"/>
    <property type="match status" value="1"/>
</dbReference>
<sequence>MSVTTDTSAPSTTGRSAAARPSIAGAVESSDKVASHLHPEGSFLVDDHPMPTGLEEIWRFTPLKRLRNLHKDAELVAGGCDLRAELADGVTLREVAADDAVVGSSGYRPSDRVSARAWAAASTATVLTIPTDTVVEGASFLTYRGLGSPTATAGHTVIVAEPFSKATVVLRFEGSAVLADNIEIVVGDSAQLTVVSIEDWADDAVHHSTQHARVGRDAGVRHLAVSFGGDLVRMNTSVAYDGPGGQAELLGLYFADAGQHLEHRLFVDHNAPKTRSNVDYKGALQGAGAHSVWIGDVLIRKVAEGIETYESNRNLVLTDGCRADSVPNLEIETGEIAGAGHASTTGRFDDEQLFYLRSRGIDEEEARRLVVHGFFADIIKRIAVPEIEQHLLDAVEAELRQTVGVPAVEVSA</sequence>
<keyword evidence="5" id="KW-1185">Reference proteome</keyword>
<comment type="caution">
    <text evidence="4">The sequence shown here is derived from an EMBL/GenBank/DDBJ whole genome shotgun (WGS) entry which is preliminary data.</text>
</comment>
<dbReference type="EMBL" id="JAFBCF010000001">
    <property type="protein sequence ID" value="MBM7800259.1"/>
    <property type="molecule type" value="Genomic_DNA"/>
</dbReference>
<gene>
    <name evidence="4" type="ORF">JOE57_003180</name>
</gene>
<dbReference type="RefSeq" id="WP_239578976.1">
    <property type="nucleotide sequence ID" value="NZ_BAAAQP010000003.1"/>
</dbReference>
<feature type="domain" description="SUF system FeS cluster assembly SufBD core" evidence="3">
    <location>
        <begin position="150"/>
        <end position="374"/>
    </location>
</feature>
<proteinExistence type="inferred from homology"/>
<comment type="similarity">
    <text evidence="1">Belongs to the iron-sulfur cluster assembly SufBD family.</text>
</comment>
<reference evidence="4 5" key="1">
    <citation type="submission" date="2021-01" db="EMBL/GenBank/DDBJ databases">
        <title>Sequencing the genomes of 1000 actinobacteria strains.</title>
        <authorList>
            <person name="Klenk H.-P."/>
        </authorList>
    </citation>
    <scope>NUCLEOTIDE SEQUENCE [LARGE SCALE GENOMIC DNA]</scope>
    <source>
        <strain evidence="4 5">DSM 18662</strain>
    </source>
</reference>
<dbReference type="Proteomes" id="UP000704762">
    <property type="component" value="Unassembled WGS sequence"/>
</dbReference>
<dbReference type="Pfam" id="PF01458">
    <property type="entry name" value="SUFBD_core"/>
    <property type="match status" value="1"/>
</dbReference>
<evidence type="ECO:0000256" key="1">
    <source>
        <dbReference type="ARBA" id="ARBA00043967"/>
    </source>
</evidence>
<evidence type="ECO:0000259" key="3">
    <source>
        <dbReference type="Pfam" id="PF01458"/>
    </source>
</evidence>
<evidence type="ECO:0000313" key="5">
    <source>
        <dbReference type="Proteomes" id="UP000704762"/>
    </source>
</evidence>
<evidence type="ECO:0000256" key="2">
    <source>
        <dbReference type="SAM" id="MobiDB-lite"/>
    </source>
</evidence>
<dbReference type="InterPro" id="IPR011542">
    <property type="entry name" value="SUF_FeS_clus_asmbl_SufD"/>
</dbReference>
<dbReference type="InterPro" id="IPR037284">
    <property type="entry name" value="SUF_FeS_clus_asmbl_SufBD_sf"/>
</dbReference>
<name>A0ABS2RMM8_9ACTN</name>
<feature type="region of interest" description="Disordered" evidence="2">
    <location>
        <begin position="1"/>
        <end position="31"/>
    </location>
</feature>
<protein>
    <submittedName>
        <fullName evidence="4">Fe-S cluster assembly protein SufD</fullName>
    </submittedName>
</protein>